<dbReference type="InterPro" id="IPR036390">
    <property type="entry name" value="WH_DNA-bd_sf"/>
</dbReference>
<dbReference type="SMART" id="SM00347">
    <property type="entry name" value="HTH_MARR"/>
    <property type="match status" value="1"/>
</dbReference>
<dbReference type="Pfam" id="PF12802">
    <property type="entry name" value="MarR_2"/>
    <property type="match status" value="1"/>
</dbReference>
<accession>G9XRM4</accession>
<dbReference type="GO" id="GO:0003677">
    <property type="term" value="F:DNA binding"/>
    <property type="evidence" value="ECO:0007669"/>
    <property type="project" value="UniProtKB-KW"/>
</dbReference>
<dbReference type="SUPFAM" id="SSF46785">
    <property type="entry name" value="Winged helix' DNA-binding domain"/>
    <property type="match status" value="1"/>
</dbReference>
<name>G9XRM4_DESHA</name>
<dbReference type="GO" id="GO:0003700">
    <property type="term" value="F:DNA-binding transcription factor activity"/>
    <property type="evidence" value="ECO:0007669"/>
    <property type="project" value="InterPro"/>
</dbReference>
<reference evidence="5 6" key="1">
    <citation type="submission" date="2011-08" db="EMBL/GenBank/DDBJ databases">
        <authorList>
            <person name="Weinstock G."/>
            <person name="Sodergren E."/>
            <person name="Clifton S."/>
            <person name="Fulton L."/>
            <person name="Fulton B."/>
            <person name="Courtney L."/>
            <person name="Fronick C."/>
            <person name="Harrison M."/>
            <person name="Strong C."/>
            <person name="Farmer C."/>
            <person name="Delahaunty K."/>
            <person name="Markovic C."/>
            <person name="Hall O."/>
            <person name="Minx P."/>
            <person name="Tomlinson C."/>
            <person name="Mitreva M."/>
            <person name="Hou S."/>
            <person name="Chen J."/>
            <person name="Wollam A."/>
            <person name="Pepin K.H."/>
            <person name="Johnson M."/>
            <person name="Bhonagiri V."/>
            <person name="Zhang X."/>
            <person name="Suruliraj S."/>
            <person name="Warren W."/>
            <person name="Chinwalla A."/>
            <person name="Mardis E.R."/>
            <person name="Wilson R.K."/>
        </authorList>
    </citation>
    <scope>NUCLEOTIDE SEQUENCE [LARGE SCALE GENOMIC DNA]</scope>
    <source>
        <strain evidence="5 6">DP7</strain>
    </source>
</reference>
<dbReference type="InterPro" id="IPR000835">
    <property type="entry name" value="HTH_MarR-typ"/>
</dbReference>
<dbReference type="AlphaFoldDB" id="G9XRM4"/>
<evidence type="ECO:0000313" key="5">
    <source>
        <dbReference type="EMBL" id="EHL05706.1"/>
    </source>
</evidence>
<evidence type="ECO:0000259" key="4">
    <source>
        <dbReference type="PROSITE" id="PS50995"/>
    </source>
</evidence>
<dbReference type="PATRIC" id="fig|537010.4.peg.3390"/>
<dbReference type="Proteomes" id="UP000004416">
    <property type="component" value="Unassembled WGS sequence"/>
</dbReference>
<feature type="domain" description="HTH marR-type" evidence="4">
    <location>
        <begin position="37"/>
        <end position="174"/>
    </location>
</feature>
<dbReference type="PANTHER" id="PTHR42756:SF1">
    <property type="entry name" value="TRANSCRIPTIONAL REPRESSOR OF EMRAB OPERON"/>
    <property type="match status" value="1"/>
</dbReference>
<dbReference type="InterPro" id="IPR036388">
    <property type="entry name" value="WH-like_DNA-bd_sf"/>
</dbReference>
<dbReference type="HOGENOM" id="CLU_083287_29_1_9"/>
<gene>
    <name evidence="5" type="ORF">HMPREF0322_03622</name>
</gene>
<dbReference type="PROSITE" id="PS50995">
    <property type="entry name" value="HTH_MARR_2"/>
    <property type="match status" value="1"/>
</dbReference>
<protein>
    <submittedName>
        <fullName evidence="5">Transcriptional regulator, MarR family</fullName>
    </submittedName>
</protein>
<keyword evidence="1" id="KW-0805">Transcription regulation</keyword>
<dbReference type="PRINTS" id="PR00598">
    <property type="entry name" value="HTHMARR"/>
</dbReference>
<evidence type="ECO:0000313" key="6">
    <source>
        <dbReference type="Proteomes" id="UP000004416"/>
    </source>
</evidence>
<keyword evidence="2" id="KW-0238">DNA-binding</keyword>
<dbReference type="Gene3D" id="1.10.10.10">
    <property type="entry name" value="Winged helix-like DNA-binding domain superfamily/Winged helix DNA-binding domain"/>
    <property type="match status" value="1"/>
</dbReference>
<organism evidence="5 6">
    <name type="scientific">Desulfitobacterium hafniense DP7</name>
    <dbReference type="NCBI Taxonomy" id="537010"/>
    <lineage>
        <taxon>Bacteria</taxon>
        <taxon>Bacillati</taxon>
        <taxon>Bacillota</taxon>
        <taxon>Clostridia</taxon>
        <taxon>Eubacteriales</taxon>
        <taxon>Desulfitobacteriaceae</taxon>
        <taxon>Desulfitobacterium</taxon>
    </lineage>
</organism>
<evidence type="ECO:0000256" key="2">
    <source>
        <dbReference type="ARBA" id="ARBA00023125"/>
    </source>
</evidence>
<keyword evidence="3" id="KW-0804">Transcription</keyword>
<comment type="caution">
    <text evidence="5">The sequence shown here is derived from an EMBL/GenBank/DDBJ whole genome shotgun (WGS) entry which is preliminary data.</text>
</comment>
<evidence type="ECO:0000256" key="1">
    <source>
        <dbReference type="ARBA" id="ARBA00023015"/>
    </source>
</evidence>
<evidence type="ECO:0000256" key="3">
    <source>
        <dbReference type="ARBA" id="ARBA00023163"/>
    </source>
</evidence>
<proteinExistence type="predicted"/>
<dbReference type="PANTHER" id="PTHR42756">
    <property type="entry name" value="TRANSCRIPTIONAL REGULATOR, MARR"/>
    <property type="match status" value="1"/>
</dbReference>
<sequence length="187" mass="21794">MAQEKIIMLHSKQFVVQHYNLIGIERDKSMKPIHKGKKDIGFQIRSLNHLIKRHVENSANFQYAKSITGTNSWIIAYLAENRDKDIFQKDIEEMFTVNRSTTSKVLKLMEQKELIERRSVPDDARLKKLVLTPKALALHQSIVEDIDSLETMLIQGFTEEEIQQFNAYIERMKENLTGKKDGECQCK</sequence>
<dbReference type="EMBL" id="AFZX01000093">
    <property type="protein sequence ID" value="EHL05706.1"/>
    <property type="molecule type" value="Genomic_DNA"/>
</dbReference>